<dbReference type="EMBL" id="JBJKBG010000007">
    <property type="protein sequence ID" value="KAL3729268.1"/>
    <property type="molecule type" value="Genomic_DNA"/>
</dbReference>
<proteinExistence type="predicted"/>
<dbReference type="AlphaFoldDB" id="A0ABD3JPA5"/>
<dbReference type="GO" id="GO:0004674">
    <property type="term" value="F:protein serine/threonine kinase activity"/>
    <property type="evidence" value="ECO:0007669"/>
    <property type="project" value="UniProtKB-EC"/>
</dbReference>
<dbReference type="Pfam" id="PF07714">
    <property type="entry name" value="PK_Tyr_Ser-Thr"/>
    <property type="match status" value="1"/>
</dbReference>
<evidence type="ECO:0000256" key="6">
    <source>
        <dbReference type="ARBA" id="ARBA00022737"/>
    </source>
</evidence>
<keyword evidence="8" id="KW-0418">Kinase</keyword>
<evidence type="ECO:0000256" key="13">
    <source>
        <dbReference type="SAM" id="MobiDB-lite"/>
    </source>
</evidence>
<keyword evidence="6" id="KW-0677">Repeat</keyword>
<dbReference type="InterPro" id="IPR000719">
    <property type="entry name" value="Prot_kinase_dom"/>
</dbReference>
<dbReference type="FunFam" id="3.30.200.20:FF:000228">
    <property type="entry name" value="Serine/threonine-protein kinase BIK1"/>
    <property type="match status" value="1"/>
</dbReference>
<feature type="region of interest" description="Disordered" evidence="13">
    <location>
        <begin position="1"/>
        <end position="37"/>
    </location>
</feature>
<feature type="compositionally biased region" description="Basic and acidic residues" evidence="13">
    <location>
        <begin position="1"/>
        <end position="10"/>
    </location>
</feature>
<comment type="caution">
    <text evidence="15">The sequence shown here is derived from an EMBL/GenBank/DDBJ whole genome shotgun (WGS) entry which is preliminary data.</text>
</comment>
<dbReference type="Proteomes" id="UP001634007">
    <property type="component" value="Unassembled WGS sequence"/>
</dbReference>
<keyword evidence="3" id="KW-1003">Cell membrane</keyword>
<keyword evidence="3" id="KW-0472">Membrane</keyword>
<dbReference type="CDD" id="cd14066">
    <property type="entry name" value="STKc_IRAK"/>
    <property type="match status" value="1"/>
</dbReference>
<dbReference type="PROSITE" id="PS00107">
    <property type="entry name" value="PROTEIN_KINASE_ATP"/>
    <property type="match status" value="1"/>
</dbReference>
<sequence>MGNSRSKPESIEPWGRLSIETRASPPPQAFDLGPASVSGTPQPVEELEICYDDIEGGPPEYGSKVLMLGGLGLMEPPEVTQWQTYTEIYLMENRLTELHEDPQCPVLLVLFLNRNYKLRTISLSFFDYMPALEILNLSRTRIKSLPESLFGLSCLKRLFLTHCEMLSVLPPKIGELQQLELLDMEGTEIMDLPKEVAKLTKLTCLEVSFCPGINWGTKSAGANALIPQGTISALSQLEELSIDVNPDDERWESVVEAIVDDICGLVSLYTLKLYLPRVEHLRKFKWFGTSEVSRSLSHFKFIVGSHDERILSCLPVDLEFEIERWDRSLKYVNGVGVPRDIQNMLRHTTAFFLDRHMDVAKLSDFGIENMEQLKCCIIGECNQIKVIVDGIDVYDEADRIEIVIETGKDDRRFLNSLEYLYVYRMKSLSCIYEGPLYRGSLSHLKYLALVTCPRLTTIFTPGLLENLDSLEELKVEDCPLVSSLVTCEDTSIYESIHFLPNLKRISLFSLPELISISNGLCIAPNLERRSISDCPNLKSPSTDGICCNFLTGTKAQSIPNDASREQPAPPVVSSTTTGNAGPSNSKLKREPRVASRLWKLLFNDLKLATRNFSAASLLGEGGFGCVRGFTNDTSREQPAPAGVLFTPTSTAIDSSVSCTTASNTAITTSISSKTTSNTTINSLTSKVIEENIVAPQLWKFSLKDLELATRNFSPKGLLGEGGFGRVFKGWIEENGAAPARPGTGLTVAVKVMNHKGNQGHKEWLTEVTILGHLVHPNFVKLIGYCAEGDERLLIYEYMQRGSLNNHLFEGGTPPLPWSSRVKIALGAATGLAFLHEEAELQVIFRNIKTSKILLDADFNGKLSGLGLAKMVPKGDDSHSTRVMGTYGYVAPEYIATGHITAKCDVYGFGVVLLEIMTGRRVIDRSRPVCEANLVEYVRPRLRRKKELYKLMDPRLEGFSKKGVRIAFKLATRCLSADARARPRMSEVVEVLKTIQELPYKAGTSNIQNKTREALAVK</sequence>
<dbReference type="PANTHER" id="PTHR45621">
    <property type="entry name" value="OS01G0588500 PROTEIN-RELATED"/>
    <property type="match status" value="1"/>
</dbReference>
<dbReference type="GO" id="GO:0005886">
    <property type="term" value="C:plasma membrane"/>
    <property type="evidence" value="ECO:0007669"/>
    <property type="project" value="UniProtKB-SubCell"/>
</dbReference>
<dbReference type="InterPro" id="IPR003591">
    <property type="entry name" value="Leu-rich_rpt_typical-subtyp"/>
</dbReference>
<dbReference type="Gene3D" id="3.30.200.20">
    <property type="entry name" value="Phosphorylase Kinase, domain 1"/>
    <property type="match status" value="1"/>
</dbReference>
<dbReference type="SUPFAM" id="SSF52058">
    <property type="entry name" value="L domain-like"/>
    <property type="match status" value="1"/>
</dbReference>
<dbReference type="SMART" id="SM00369">
    <property type="entry name" value="LRR_TYP"/>
    <property type="match status" value="2"/>
</dbReference>
<dbReference type="GO" id="GO:0005524">
    <property type="term" value="F:ATP binding"/>
    <property type="evidence" value="ECO:0007669"/>
    <property type="project" value="UniProtKB-UniRule"/>
</dbReference>
<dbReference type="InterPro" id="IPR032675">
    <property type="entry name" value="LRR_dom_sf"/>
</dbReference>
<evidence type="ECO:0000256" key="11">
    <source>
        <dbReference type="ARBA" id="ARBA00048679"/>
    </source>
</evidence>
<dbReference type="InterPro" id="IPR057135">
    <property type="entry name" value="At4g27190-like_LRR"/>
</dbReference>
<evidence type="ECO:0000256" key="8">
    <source>
        <dbReference type="ARBA" id="ARBA00022777"/>
    </source>
</evidence>
<evidence type="ECO:0000256" key="10">
    <source>
        <dbReference type="ARBA" id="ARBA00047899"/>
    </source>
</evidence>
<feature type="binding site" evidence="12">
    <location>
        <position position="750"/>
    </location>
    <ligand>
        <name>ATP</name>
        <dbReference type="ChEBI" id="CHEBI:30616"/>
    </ligand>
</feature>
<dbReference type="Pfam" id="PF23247">
    <property type="entry name" value="LRR_RPS2"/>
    <property type="match status" value="1"/>
</dbReference>
<comment type="catalytic activity">
    <reaction evidence="11">
        <text>L-seryl-[protein] + ATP = O-phospho-L-seryl-[protein] + ADP + H(+)</text>
        <dbReference type="Rhea" id="RHEA:17989"/>
        <dbReference type="Rhea" id="RHEA-COMP:9863"/>
        <dbReference type="Rhea" id="RHEA-COMP:11604"/>
        <dbReference type="ChEBI" id="CHEBI:15378"/>
        <dbReference type="ChEBI" id="CHEBI:29999"/>
        <dbReference type="ChEBI" id="CHEBI:30616"/>
        <dbReference type="ChEBI" id="CHEBI:83421"/>
        <dbReference type="ChEBI" id="CHEBI:456216"/>
        <dbReference type="EC" id="2.7.11.1"/>
    </reaction>
</comment>
<dbReference type="FunFam" id="1.10.510.10:FF:000095">
    <property type="entry name" value="protein STRUBBELIG-RECEPTOR FAMILY 8"/>
    <property type="match status" value="1"/>
</dbReference>
<dbReference type="Gene3D" id="3.80.10.10">
    <property type="entry name" value="Ribonuclease Inhibitor"/>
    <property type="match status" value="2"/>
</dbReference>
<evidence type="ECO:0000256" key="9">
    <source>
        <dbReference type="ARBA" id="ARBA00022840"/>
    </source>
</evidence>
<accession>A0ABD3JPA5</accession>
<feature type="compositionally biased region" description="Polar residues" evidence="13">
    <location>
        <begin position="572"/>
        <end position="585"/>
    </location>
</feature>
<evidence type="ECO:0000256" key="2">
    <source>
        <dbReference type="ARBA" id="ARBA00012513"/>
    </source>
</evidence>
<evidence type="ECO:0000259" key="14">
    <source>
        <dbReference type="PROSITE" id="PS50011"/>
    </source>
</evidence>
<protein>
    <recommendedName>
        <fullName evidence="2">non-specific serine/threonine protein kinase</fullName>
        <ecNumber evidence="2">2.7.11.1</ecNumber>
    </recommendedName>
</protein>
<keyword evidence="16" id="KW-1185">Reference proteome</keyword>
<organism evidence="15 16">
    <name type="scientific">Eucalyptus globulus</name>
    <name type="common">Tasmanian blue gum</name>
    <dbReference type="NCBI Taxonomy" id="34317"/>
    <lineage>
        <taxon>Eukaryota</taxon>
        <taxon>Viridiplantae</taxon>
        <taxon>Streptophyta</taxon>
        <taxon>Embryophyta</taxon>
        <taxon>Tracheophyta</taxon>
        <taxon>Spermatophyta</taxon>
        <taxon>Magnoliopsida</taxon>
        <taxon>eudicotyledons</taxon>
        <taxon>Gunneridae</taxon>
        <taxon>Pentapetalae</taxon>
        <taxon>rosids</taxon>
        <taxon>malvids</taxon>
        <taxon>Myrtales</taxon>
        <taxon>Myrtaceae</taxon>
        <taxon>Myrtoideae</taxon>
        <taxon>Eucalypteae</taxon>
        <taxon>Eucalyptus</taxon>
    </lineage>
</organism>
<dbReference type="InterPro" id="IPR001245">
    <property type="entry name" value="Ser-Thr/Tyr_kinase_cat_dom"/>
</dbReference>
<evidence type="ECO:0000256" key="4">
    <source>
        <dbReference type="ARBA" id="ARBA00022614"/>
    </source>
</evidence>
<feature type="domain" description="Protein kinase" evidence="14">
    <location>
        <begin position="712"/>
        <end position="994"/>
    </location>
</feature>
<dbReference type="EC" id="2.7.11.1" evidence="2"/>
<gene>
    <name evidence="15" type="ORF">ACJRO7_026377</name>
</gene>
<evidence type="ECO:0000256" key="7">
    <source>
        <dbReference type="ARBA" id="ARBA00022741"/>
    </source>
</evidence>
<evidence type="ECO:0000256" key="3">
    <source>
        <dbReference type="ARBA" id="ARBA00022475"/>
    </source>
</evidence>
<comment type="catalytic activity">
    <reaction evidence="10">
        <text>L-threonyl-[protein] + ATP = O-phospho-L-threonyl-[protein] + ADP + H(+)</text>
        <dbReference type="Rhea" id="RHEA:46608"/>
        <dbReference type="Rhea" id="RHEA-COMP:11060"/>
        <dbReference type="Rhea" id="RHEA-COMP:11605"/>
        <dbReference type="ChEBI" id="CHEBI:15378"/>
        <dbReference type="ChEBI" id="CHEBI:30013"/>
        <dbReference type="ChEBI" id="CHEBI:30616"/>
        <dbReference type="ChEBI" id="CHEBI:61977"/>
        <dbReference type="ChEBI" id="CHEBI:456216"/>
        <dbReference type="EC" id="2.7.11.1"/>
    </reaction>
</comment>
<dbReference type="Pfam" id="PF23598">
    <property type="entry name" value="LRR_14"/>
    <property type="match status" value="1"/>
</dbReference>
<keyword evidence="7 12" id="KW-0547">Nucleotide-binding</keyword>
<reference evidence="15 16" key="1">
    <citation type="submission" date="2024-11" db="EMBL/GenBank/DDBJ databases">
        <title>Chromosome-level genome assembly of Eucalyptus globulus Labill. provides insights into its genome evolution.</title>
        <authorList>
            <person name="Li X."/>
        </authorList>
    </citation>
    <scope>NUCLEOTIDE SEQUENCE [LARGE SCALE GENOMIC DNA]</scope>
    <source>
        <strain evidence="15">CL2024</strain>
        <tissue evidence="15">Fresh tender leaves</tissue>
    </source>
</reference>
<dbReference type="PROSITE" id="PS50011">
    <property type="entry name" value="PROTEIN_KINASE_DOM"/>
    <property type="match status" value="1"/>
</dbReference>
<evidence type="ECO:0000313" key="16">
    <source>
        <dbReference type="Proteomes" id="UP001634007"/>
    </source>
</evidence>
<comment type="subcellular location">
    <subcellularLocation>
        <location evidence="1">Cell membrane</location>
    </subcellularLocation>
</comment>
<dbReference type="InterPro" id="IPR050823">
    <property type="entry name" value="Plant_Ser_Thr_Prot_Kinase"/>
</dbReference>
<dbReference type="Gene3D" id="1.10.510.10">
    <property type="entry name" value="Transferase(Phosphotransferase) domain 1"/>
    <property type="match status" value="1"/>
</dbReference>
<dbReference type="InterPro" id="IPR055414">
    <property type="entry name" value="LRR_R13L4/SHOC2-like"/>
</dbReference>
<dbReference type="SUPFAM" id="SSF56112">
    <property type="entry name" value="Protein kinase-like (PK-like)"/>
    <property type="match status" value="1"/>
</dbReference>
<keyword evidence="4" id="KW-0433">Leucine-rich repeat</keyword>
<dbReference type="InterPro" id="IPR011009">
    <property type="entry name" value="Kinase-like_dom_sf"/>
</dbReference>
<name>A0ABD3JPA5_EUCGL</name>
<keyword evidence="5" id="KW-0808">Transferase</keyword>
<feature type="region of interest" description="Disordered" evidence="13">
    <location>
        <begin position="558"/>
        <end position="590"/>
    </location>
</feature>
<evidence type="ECO:0000313" key="15">
    <source>
        <dbReference type="EMBL" id="KAL3729268.1"/>
    </source>
</evidence>
<evidence type="ECO:0000256" key="5">
    <source>
        <dbReference type="ARBA" id="ARBA00022679"/>
    </source>
</evidence>
<evidence type="ECO:0000256" key="12">
    <source>
        <dbReference type="PROSITE-ProRule" id="PRU10141"/>
    </source>
</evidence>
<dbReference type="InterPro" id="IPR017441">
    <property type="entry name" value="Protein_kinase_ATP_BS"/>
</dbReference>
<evidence type="ECO:0000256" key="1">
    <source>
        <dbReference type="ARBA" id="ARBA00004236"/>
    </source>
</evidence>
<keyword evidence="9 12" id="KW-0067">ATP-binding</keyword>